<sequence>MPKRLIRKTMQVLMLALFAFTVFTAYGIWTYAAETENIKTDAAIVLGTKVIGDQPSPVLRERINHSIWLYENEFVDKIIFTGGKTNGAEMAESEVSRNYALGLGIPDEDILIETKSMITEENFLYAYEVAEENGLDSFLVVSDPLHMKRALLMAQVTGIDAHSSPTQSSIYQTFSTQLPFFIRETVCYVGYVLSFAFFR</sequence>
<dbReference type="PANTHER" id="PTHR30336">
    <property type="entry name" value="INNER MEMBRANE PROTEIN, PROBABLE PERMEASE"/>
    <property type="match status" value="1"/>
</dbReference>
<dbReference type="Pfam" id="PF02698">
    <property type="entry name" value="DUF218"/>
    <property type="match status" value="1"/>
</dbReference>
<organism evidence="2 3">
    <name type="scientific">Planococcus liqunii</name>
    <dbReference type="NCBI Taxonomy" id="3058394"/>
    <lineage>
        <taxon>Bacteria</taxon>
        <taxon>Bacillati</taxon>
        <taxon>Bacillota</taxon>
        <taxon>Bacilli</taxon>
        <taxon>Bacillales</taxon>
        <taxon>Caryophanaceae</taxon>
        <taxon>Planococcus</taxon>
    </lineage>
</organism>
<evidence type="ECO:0000313" key="3">
    <source>
        <dbReference type="Proteomes" id="UP001172054"/>
    </source>
</evidence>
<dbReference type="InterPro" id="IPR014729">
    <property type="entry name" value="Rossmann-like_a/b/a_fold"/>
</dbReference>
<dbReference type="InterPro" id="IPR051599">
    <property type="entry name" value="Cell_Envelope_Assoc"/>
</dbReference>
<comment type="caution">
    <text evidence="2">The sequence shown here is derived from an EMBL/GenBank/DDBJ whole genome shotgun (WGS) entry which is preliminary data.</text>
</comment>
<keyword evidence="3" id="KW-1185">Reference proteome</keyword>
<reference evidence="2 3" key="1">
    <citation type="submission" date="2023-06" db="EMBL/GenBank/DDBJ databases">
        <title>Novel species in genus Planococcus.</title>
        <authorList>
            <person name="Ning S."/>
        </authorList>
    </citation>
    <scope>NUCLEOTIDE SEQUENCE [LARGE SCALE GENOMIC DNA]</scope>
    <source>
        <strain evidence="2 3">N064</strain>
    </source>
</reference>
<accession>A0ABT8MRG1</accession>
<dbReference type="EMBL" id="JAUJWW010000003">
    <property type="protein sequence ID" value="MDN7227480.1"/>
    <property type="molecule type" value="Genomic_DNA"/>
</dbReference>
<evidence type="ECO:0000259" key="1">
    <source>
        <dbReference type="Pfam" id="PF02698"/>
    </source>
</evidence>
<dbReference type="InterPro" id="IPR003848">
    <property type="entry name" value="DUF218"/>
</dbReference>
<protein>
    <submittedName>
        <fullName evidence="2">YdcF family protein</fullName>
    </submittedName>
</protein>
<dbReference type="Gene3D" id="3.40.50.620">
    <property type="entry name" value="HUPs"/>
    <property type="match status" value="1"/>
</dbReference>
<gene>
    <name evidence="2" type="ORF">QWY15_09260</name>
</gene>
<dbReference type="RefSeq" id="WP_301726157.1">
    <property type="nucleotide sequence ID" value="NZ_JAUJWW010000003.1"/>
</dbReference>
<evidence type="ECO:0000313" key="2">
    <source>
        <dbReference type="EMBL" id="MDN7227480.1"/>
    </source>
</evidence>
<proteinExistence type="predicted"/>
<feature type="domain" description="DUF218" evidence="1">
    <location>
        <begin position="41"/>
        <end position="185"/>
    </location>
</feature>
<dbReference type="PANTHER" id="PTHR30336:SF20">
    <property type="entry name" value="DUF218 DOMAIN-CONTAINING PROTEIN"/>
    <property type="match status" value="1"/>
</dbReference>
<dbReference type="Proteomes" id="UP001172054">
    <property type="component" value="Unassembled WGS sequence"/>
</dbReference>
<dbReference type="CDD" id="cd06259">
    <property type="entry name" value="YdcF-like"/>
    <property type="match status" value="1"/>
</dbReference>
<name>A0ABT8MRG1_9BACL</name>